<keyword evidence="2" id="KW-1185">Reference proteome</keyword>
<evidence type="ECO:0000313" key="1">
    <source>
        <dbReference type="EMBL" id="GFP83803.1"/>
    </source>
</evidence>
<reference evidence="1" key="1">
    <citation type="submission" date="2020-07" db="EMBL/GenBank/DDBJ databases">
        <title>Ethylene signaling mediates host invasion by parasitic plants.</title>
        <authorList>
            <person name="Yoshida S."/>
        </authorList>
    </citation>
    <scope>NUCLEOTIDE SEQUENCE</scope>
    <source>
        <strain evidence="1">Okayama</strain>
    </source>
</reference>
<organism evidence="1 2">
    <name type="scientific">Phtheirospermum japonicum</name>
    <dbReference type="NCBI Taxonomy" id="374723"/>
    <lineage>
        <taxon>Eukaryota</taxon>
        <taxon>Viridiplantae</taxon>
        <taxon>Streptophyta</taxon>
        <taxon>Embryophyta</taxon>
        <taxon>Tracheophyta</taxon>
        <taxon>Spermatophyta</taxon>
        <taxon>Magnoliopsida</taxon>
        <taxon>eudicotyledons</taxon>
        <taxon>Gunneridae</taxon>
        <taxon>Pentapetalae</taxon>
        <taxon>asterids</taxon>
        <taxon>lamiids</taxon>
        <taxon>Lamiales</taxon>
        <taxon>Orobanchaceae</taxon>
        <taxon>Orobanchaceae incertae sedis</taxon>
        <taxon>Phtheirospermum</taxon>
    </lineage>
</organism>
<gene>
    <name evidence="1" type="ORF">PHJA_000523800</name>
</gene>
<protein>
    <submittedName>
        <fullName evidence="1">Uncharacterized protein</fullName>
    </submittedName>
</protein>
<accession>A0A830BI34</accession>
<comment type="caution">
    <text evidence="1">The sequence shown here is derived from an EMBL/GenBank/DDBJ whole genome shotgun (WGS) entry which is preliminary data.</text>
</comment>
<dbReference type="Proteomes" id="UP000653305">
    <property type="component" value="Unassembled WGS sequence"/>
</dbReference>
<proteinExistence type="predicted"/>
<dbReference type="EMBL" id="BMAC01000070">
    <property type="protein sequence ID" value="GFP83803.1"/>
    <property type="molecule type" value="Genomic_DNA"/>
</dbReference>
<evidence type="ECO:0000313" key="2">
    <source>
        <dbReference type="Proteomes" id="UP000653305"/>
    </source>
</evidence>
<name>A0A830BI34_9LAMI</name>
<sequence length="131" mass="15449">MKIFLLKILSLQWKDPYGCHYLLMNLLMKVLLIELICRLGPDPSLGPLPILEKRRGRDHMLYGGPMDLEDDGTQKTRLYIRILKNMEFMDSIPFPRAQKTRLDIRILKNMEFMDSIPFPRAYQMVGLHLLM</sequence>
<dbReference type="AlphaFoldDB" id="A0A830BI34"/>